<protein>
    <submittedName>
        <fullName evidence="11">TRAP-type C4-dicarboxylate transport system permease small subunit</fullName>
    </submittedName>
</protein>
<reference evidence="11 12" key="1">
    <citation type="submission" date="2021-03" db="EMBL/GenBank/DDBJ databases">
        <title>Genomic Encyclopedia of Type Strains, Phase IV (KMG-IV): sequencing the most valuable type-strain genomes for metagenomic binning, comparative biology and taxonomic classification.</title>
        <authorList>
            <person name="Goeker M."/>
        </authorList>
    </citation>
    <scope>NUCLEOTIDE SEQUENCE [LARGE SCALE GENOMIC DNA]</scope>
    <source>
        <strain evidence="11 12">DSM 24738</strain>
    </source>
</reference>
<dbReference type="Pfam" id="PF04290">
    <property type="entry name" value="DctQ"/>
    <property type="match status" value="1"/>
</dbReference>
<evidence type="ECO:0000259" key="10">
    <source>
        <dbReference type="Pfam" id="PF04290"/>
    </source>
</evidence>
<dbReference type="Proteomes" id="UP001519343">
    <property type="component" value="Unassembled WGS sequence"/>
</dbReference>
<comment type="subcellular location">
    <subcellularLocation>
        <location evidence="1">Cell inner membrane</location>
        <topology evidence="1">Multi-pass membrane protein</topology>
    </subcellularLocation>
</comment>
<keyword evidence="3" id="KW-1003">Cell membrane</keyword>
<dbReference type="InterPro" id="IPR007387">
    <property type="entry name" value="TRAP_DctQ"/>
</dbReference>
<evidence type="ECO:0000256" key="2">
    <source>
        <dbReference type="ARBA" id="ARBA00022448"/>
    </source>
</evidence>
<evidence type="ECO:0000313" key="12">
    <source>
        <dbReference type="Proteomes" id="UP001519343"/>
    </source>
</evidence>
<dbReference type="PANTHER" id="PTHR35011:SF2">
    <property type="entry name" value="2,3-DIKETO-L-GULONATE TRAP TRANSPORTER SMALL PERMEASE PROTEIN YIAM"/>
    <property type="match status" value="1"/>
</dbReference>
<evidence type="ECO:0000256" key="7">
    <source>
        <dbReference type="ARBA" id="ARBA00023136"/>
    </source>
</evidence>
<organism evidence="11 12">
    <name type="scientific">Ammoniphilus resinae</name>
    <dbReference type="NCBI Taxonomy" id="861532"/>
    <lineage>
        <taxon>Bacteria</taxon>
        <taxon>Bacillati</taxon>
        <taxon>Bacillota</taxon>
        <taxon>Bacilli</taxon>
        <taxon>Bacillales</taxon>
        <taxon>Paenibacillaceae</taxon>
        <taxon>Aneurinibacillus group</taxon>
        <taxon>Ammoniphilus</taxon>
    </lineage>
</organism>
<evidence type="ECO:0000256" key="4">
    <source>
        <dbReference type="ARBA" id="ARBA00022519"/>
    </source>
</evidence>
<sequence length="176" mass="20506">MKRLVAGFERFLDYFIVTMTIGIVVCVALQVLFRYVFAYSAPWTEEIARFMFIYLTFVGSAVCMKEKTHITIEVLIEVLPKWLRSTTLILVQLLTMWFLVVVLIGSWQMVLSSTEVRSASLIWLNYSYVYFALFFGAVLMLIYSIFRLYELVQSIFQPVQKEQSLQSQNQTMDGGR</sequence>
<feature type="transmembrane region" description="Helical" evidence="9">
    <location>
        <begin position="127"/>
        <end position="146"/>
    </location>
</feature>
<name>A0ABS4GPV2_9BACL</name>
<keyword evidence="2" id="KW-0813">Transport</keyword>
<dbReference type="RefSeq" id="WP_209810299.1">
    <property type="nucleotide sequence ID" value="NZ_JAGGKT010000005.1"/>
</dbReference>
<keyword evidence="5 9" id="KW-0812">Transmembrane</keyword>
<evidence type="ECO:0000256" key="9">
    <source>
        <dbReference type="SAM" id="Phobius"/>
    </source>
</evidence>
<gene>
    <name evidence="11" type="ORF">J2Z37_002252</name>
</gene>
<keyword evidence="6 9" id="KW-1133">Transmembrane helix</keyword>
<feature type="transmembrane region" description="Helical" evidence="9">
    <location>
        <begin position="85"/>
        <end position="107"/>
    </location>
</feature>
<evidence type="ECO:0000256" key="1">
    <source>
        <dbReference type="ARBA" id="ARBA00004429"/>
    </source>
</evidence>
<accession>A0ABS4GPV2</accession>
<comment type="caution">
    <text evidence="11">The sequence shown here is derived from an EMBL/GenBank/DDBJ whole genome shotgun (WGS) entry which is preliminary data.</text>
</comment>
<evidence type="ECO:0000256" key="3">
    <source>
        <dbReference type="ARBA" id="ARBA00022475"/>
    </source>
</evidence>
<feature type="transmembrane region" description="Helical" evidence="9">
    <location>
        <begin position="12"/>
        <end position="35"/>
    </location>
</feature>
<dbReference type="EMBL" id="JAGGKT010000005">
    <property type="protein sequence ID" value="MBP1932251.1"/>
    <property type="molecule type" value="Genomic_DNA"/>
</dbReference>
<comment type="similarity">
    <text evidence="8">Belongs to the TRAP transporter small permease family.</text>
</comment>
<evidence type="ECO:0000313" key="11">
    <source>
        <dbReference type="EMBL" id="MBP1932251.1"/>
    </source>
</evidence>
<evidence type="ECO:0000256" key="5">
    <source>
        <dbReference type="ARBA" id="ARBA00022692"/>
    </source>
</evidence>
<keyword evidence="4" id="KW-0997">Cell inner membrane</keyword>
<evidence type="ECO:0000256" key="6">
    <source>
        <dbReference type="ARBA" id="ARBA00022989"/>
    </source>
</evidence>
<keyword evidence="12" id="KW-1185">Reference proteome</keyword>
<dbReference type="PANTHER" id="PTHR35011">
    <property type="entry name" value="2,3-DIKETO-L-GULONATE TRAP TRANSPORTER SMALL PERMEASE PROTEIN YIAM"/>
    <property type="match status" value="1"/>
</dbReference>
<proteinExistence type="inferred from homology"/>
<dbReference type="InterPro" id="IPR055348">
    <property type="entry name" value="DctQ"/>
</dbReference>
<feature type="domain" description="Tripartite ATP-independent periplasmic transporters DctQ component" evidence="10">
    <location>
        <begin position="23"/>
        <end position="153"/>
    </location>
</feature>
<keyword evidence="7 9" id="KW-0472">Membrane</keyword>
<evidence type="ECO:0000256" key="8">
    <source>
        <dbReference type="ARBA" id="ARBA00038436"/>
    </source>
</evidence>